<name>A0A8T7MBF7_9CHLR</name>
<dbReference type="Proteomes" id="UP000521676">
    <property type="component" value="Unassembled WGS sequence"/>
</dbReference>
<evidence type="ECO:0000313" key="5">
    <source>
        <dbReference type="Proteomes" id="UP001431572"/>
    </source>
</evidence>
<gene>
    <name evidence="1" type="ORF">HXX08_17685</name>
    <name evidence="2" type="ORF">HXX08_25430</name>
    <name evidence="3" type="ORF">OZ401_003221</name>
</gene>
<evidence type="ECO:0000313" key="4">
    <source>
        <dbReference type="Proteomes" id="UP000521676"/>
    </source>
</evidence>
<dbReference type="Proteomes" id="UP001431572">
    <property type="component" value="Chromosome 2"/>
</dbReference>
<evidence type="ECO:0000313" key="3">
    <source>
        <dbReference type="EMBL" id="WJW69594.1"/>
    </source>
</evidence>
<evidence type="ECO:0000313" key="1">
    <source>
        <dbReference type="EMBL" id="NWJ47688.1"/>
    </source>
</evidence>
<dbReference type="RefSeq" id="WP_341471471.1">
    <property type="nucleotide sequence ID" value="NZ_CP128400.1"/>
</dbReference>
<dbReference type="EMBL" id="CP128400">
    <property type="protein sequence ID" value="WJW69594.1"/>
    <property type="molecule type" value="Genomic_DNA"/>
</dbReference>
<protein>
    <submittedName>
        <fullName evidence="2">Uncharacterized protein</fullName>
    </submittedName>
</protein>
<reference evidence="2 4" key="1">
    <citation type="submission" date="2020-06" db="EMBL/GenBank/DDBJ databases">
        <title>Anoxygenic phototrophic Chloroflexota member uses a Type I reaction center.</title>
        <authorList>
            <person name="Tsuji J.M."/>
            <person name="Shaw N.A."/>
            <person name="Nagashima S."/>
            <person name="Venkiteswaran J."/>
            <person name="Schiff S.L."/>
            <person name="Hanada S."/>
            <person name="Tank M."/>
            <person name="Neufeld J.D."/>
        </authorList>
    </citation>
    <scope>NUCLEOTIDE SEQUENCE [LARGE SCALE GENOMIC DNA]</scope>
    <source>
        <strain evidence="2">L227-S17</strain>
    </source>
</reference>
<accession>A0A8T7MBF7</accession>
<organism evidence="2 4">
    <name type="scientific">Candidatus Chlorohelix allophototropha</name>
    <dbReference type="NCBI Taxonomy" id="3003348"/>
    <lineage>
        <taxon>Bacteria</taxon>
        <taxon>Bacillati</taxon>
        <taxon>Chloroflexota</taxon>
        <taxon>Chloroflexia</taxon>
        <taxon>Candidatus Chloroheliales</taxon>
        <taxon>Candidatus Chloroheliaceae</taxon>
        <taxon>Candidatus Chlorohelix</taxon>
    </lineage>
</organism>
<evidence type="ECO:0000313" key="2">
    <source>
        <dbReference type="EMBL" id="NWJ49212.1"/>
    </source>
</evidence>
<proteinExistence type="predicted"/>
<reference evidence="3" key="2">
    <citation type="journal article" date="2024" name="Nature">
        <title>Anoxygenic phototroph of the Chloroflexota uses a type I reaction centre.</title>
        <authorList>
            <person name="Tsuji J.M."/>
            <person name="Shaw N.A."/>
            <person name="Nagashima S."/>
            <person name="Venkiteswaran J.J."/>
            <person name="Schiff S.L."/>
            <person name="Watanabe T."/>
            <person name="Fukui M."/>
            <person name="Hanada S."/>
            <person name="Tank M."/>
            <person name="Neufeld J.D."/>
        </authorList>
    </citation>
    <scope>NUCLEOTIDE SEQUENCE</scope>
    <source>
        <strain evidence="3">L227-S17</strain>
    </source>
</reference>
<dbReference type="EMBL" id="JACATZ010000003">
    <property type="protein sequence ID" value="NWJ47688.1"/>
    <property type="molecule type" value="Genomic_DNA"/>
</dbReference>
<dbReference type="AlphaFoldDB" id="A0A8T7MBF7"/>
<sequence length="84" mass="9642">MRTTMSFPAKRELLIQIAPRYAEATPVQKGIILSEFIQVTGYTRKYAIRILSQCQKQSVSIKTILKRERPKRYGKDIQEALATA</sequence>
<keyword evidence="5" id="KW-1185">Reference proteome</keyword>
<dbReference type="EMBL" id="JACATZ010000032">
    <property type="protein sequence ID" value="NWJ49212.1"/>
    <property type="molecule type" value="Genomic_DNA"/>
</dbReference>